<dbReference type="OrthoDB" id="7340239at2"/>
<evidence type="ECO:0000313" key="1">
    <source>
        <dbReference type="EMBL" id="SHH07016.1"/>
    </source>
</evidence>
<proteinExistence type="predicted"/>
<gene>
    <name evidence="1" type="ORF">SAMN05443549_1158</name>
</gene>
<sequence length="179" mass="21211">MKKLTFLLIISFFFTSCKNEKELKPIEKSKVNHIEKLEIDSLKRPKVEISQDSKLETIEKENSEMIEKDEEYINKALISKNDSLIWIVANMKRDHRIFGFEKPDLNSKRMILLSIFTNDVENNPFNCPYGAFYDTNKMKDIELKFKENIGNFAKTEVLDKNTKGIVYFEKKWLELEQDE</sequence>
<dbReference type="RefSeq" id="WP_141226196.1">
    <property type="nucleotide sequence ID" value="NZ_FQWB01000015.1"/>
</dbReference>
<evidence type="ECO:0008006" key="3">
    <source>
        <dbReference type="Google" id="ProtNLM"/>
    </source>
</evidence>
<dbReference type="AlphaFoldDB" id="A0A1M5PZB8"/>
<evidence type="ECO:0000313" key="2">
    <source>
        <dbReference type="Proteomes" id="UP000184516"/>
    </source>
</evidence>
<name>A0A1M5PZB8_9FLAO</name>
<dbReference type="PROSITE" id="PS51257">
    <property type="entry name" value="PROKAR_LIPOPROTEIN"/>
    <property type="match status" value="1"/>
</dbReference>
<dbReference type="Proteomes" id="UP000184516">
    <property type="component" value="Unassembled WGS sequence"/>
</dbReference>
<keyword evidence="2" id="KW-1185">Reference proteome</keyword>
<accession>A0A1M5PZB8</accession>
<reference evidence="2" key="1">
    <citation type="submission" date="2016-11" db="EMBL/GenBank/DDBJ databases">
        <authorList>
            <person name="Varghese N."/>
            <person name="Submissions S."/>
        </authorList>
    </citation>
    <scope>NUCLEOTIDE SEQUENCE [LARGE SCALE GENOMIC DNA]</scope>
    <source>
        <strain evidence="2">DSM 19978</strain>
    </source>
</reference>
<organism evidence="1 2">
    <name type="scientific">Flavobacterium fluvii</name>
    <dbReference type="NCBI Taxonomy" id="468056"/>
    <lineage>
        <taxon>Bacteria</taxon>
        <taxon>Pseudomonadati</taxon>
        <taxon>Bacteroidota</taxon>
        <taxon>Flavobacteriia</taxon>
        <taxon>Flavobacteriales</taxon>
        <taxon>Flavobacteriaceae</taxon>
        <taxon>Flavobacterium</taxon>
    </lineage>
</organism>
<dbReference type="EMBL" id="FQWB01000015">
    <property type="protein sequence ID" value="SHH07016.1"/>
    <property type="molecule type" value="Genomic_DNA"/>
</dbReference>
<protein>
    <recommendedName>
        <fullName evidence="3">Lipoprotein</fullName>
    </recommendedName>
</protein>
<dbReference type="STRING" id="468056.SAMN05443549_1158"/>